<evidence type="ECO:0000259" key="1">
    <source>
        <dbReference type="Pfam" id="PF02836"/>
    </source>
</evidence>
<proteinExistence type="predicted"/>
<feature type="non-terminal residue" evidence="2">
    <location>
        <position position="1"/>
    </location>
</feature>
<name>A0A3B0TTA0_9ZZZZ</name>
<organism evidence="2">
    <name type="scientific">hydrothermal vent metagenome</name>
    <dbReference type="NCBI Taxonomy" id="652676"/>
    <lineage>
        <taxon>unclassified sequences</taxon>
        <taxon>metagenomes</taxon>
        <taxon>ecological metagenomes</taxon>
    </lineage>
</organism>
<protein>
    <submittedName>
        <fullName evidence="2">Beta-galactosidase</fullName>
        <ecNumber evidence="2">3.2.1.23</ecNumber>
    </submittedName>
</protein>
<sequence>YTPPSDEAMKYDIEITKQMGFNMIRKHIKVEPDRWYYHCDKLGVMVWQDMPSGMVILPRGVPNERPMHIQHVPRTGEDLYRRSENAAQFEWELRRMVDIHYNAPSIVIWVPFNEGWGQYATNRIADAVKAYDPTRLVNAVSGWSLRPSGDIYDIHTYQTEVHIPPVSLDRASVIGEYGGIGYPVEGHQWNAGMRNWGYQTYHSPEELLKNYKHKFDQIVEMKKSKGLSAAVYTQTTDVEGEVNGLMTYDRKVIKIPVETLKEMHSILYQKK</sequence>
<dbReference type="InterPro" id="IPR006103">
    <property type="entry name" value="Glyco_hydro_2_cat"/>
</dbReference>
<dbReference type="AlphaFoldDB" id="A0A3B0TTA0"/>
<dbReference type="EMBL" id="UOEP01000137">
    <property type="protein sequence ID" value="VAW21198.1"/>
    <property type="molecule type" value="Genomic_DNA"/>
</dbReference>
<dbReference type="EC" id="3.2.1.23" evidence="2"/>
<reference evidence="2" key="1">
    <citation type="submission" date="2018-06" db="EMBL/GenBank/DDBJ databases">
        <authorList>
            <person name="Zhirakovskaya E."/>
        </authorList>
    </citation>
    <scope>NUCLEOTIDE SEQUENCE</scope>
</reference>
<dbReference type="PANTHER" id="PTHR42732">
    <property type="entry name" value="BETA-GALACTOSIDASE"/>
    <property type="match status" value="1"/>
</dbReference>
<gene>
    <name evidence="2" type="ORF">MNBD_BACTEROID01-2498</name>
</gene>
<dbReference type="Gene3D" id="3.20.20.80">
    <property type="entry name" value="Glycosidases"/>
    <property type="match status" value="1"/>
</dbReference>
<evidence type="ECO:0000313" key="2">
    <source>
        <dbReference type="EMBL" id="VAW21198.1"/>
    </source>
</evidence>
<dbReference type="GO" id="GO:0004565">
    <property type="term" value="F:beta-galactosidase activity"/>
    <property type="evidence" value="ECO:0007669"/>
    <property type="project" value="UniProtKB-EC"/>
</dbReference>
<dbReference type="PANTHER" id="PTHR42732:SF2">
    <property type="entry name" value="BETA-MANNOSIDASE"/>
    <property type="match status" value="1"/>
</dbReference>
<feature type="domain" description="Glycoside hydrolase family 2 catalytic" evidence="1">
    <location>
        <begin position="7"/>
        <end position="142"/>
    </location>
</feature>
<dbReference type="Pfam" id="PF02836">
    <property type="entry name" value="Glyco_hydro_2_C"/>
    <property type="match status" value="1"/>
</dbReference>
<keyword evidence="2" id="KW-0326">Glycosidase</keyword>
<dbReference type="SUPFAM" id="SSF51445">
    <property type="entry name" value="(Trans)glycosidases"/>
    <property type="match status" value="1"/>
</dbReference>
<dbReference type="InterPro" id="IPR051913">
    <property type="entry name" value="GH2_Domain-Containing"/>
</dbReference>
<dbReference type="GO" id="GO:0005975">
    <property type="term" value="P:carbohydrate metabolic process"/>
    <property type="evidence" value="ECO:0007669"/>
    <property type="project" value="InterPro"/>
</dbReference>
<keyword evidence="2" id="KW-0378">Hydrolase</keyword>
<dbReference type="InterPro" id="IPR017853">
    <property type="entry name" value="GH"/>
</dbReference>
<accession>A0A3B0TTA0</accession>